<dbReference type="InterPro" id="IPR029063">
    <property type="entry name" value="SAM-dependent_MTases_sf"/>
</dbReference>
<dbReference type="Gene3D" id="3.40.50.150">
    <property type="entry name" value="Vaccinia Virus protein VP39"/>
    <property type="match status" value="1"/>
</dbReference>
<gene>
    <name evidence="2" type="ORF">HYN46_01535</name>
</gene>
<dbReference type="EMBL" id="CP031222">
    <property type="protein sequence ID" value="AXI01686.1"/>
    <property type="molecule type" value="Genomic_DNA"/>
</dbReference>
<name>A0A345P327_9GAMM</name>
<dbReference type="RefSeq" id="WP_114897796.1">
    <property type="nucleotide sequence ID" value="NZ_CP031222.1"/>
</dbReference>
<dbReference type="KEGG" id="mbah:HYN46_01535"/>
<evidence type="ECO:0000259" key="1">
    <source>
        <dbReference type="Pfam" id="PF08241"/>
    </source>
</evidence>
<proteinExistence type="predicted"/>
<reference evidence="2 3" key="1">
    <citation type="submission" date="2018-07" db="EMBL/GenBank/DDBJ databases">
        <title>Genome sequencing of Moraxellaceae gen. HYN0046.</title>
        <authorList>
            <person name="Kim M."/>
            <person name="Yi H."/>
        </authorList>
    </citation>
    <scope>NUCLEOTIDE SEQUENCE [LARGE SCALE GENOMIC DNA]</scope>
    <source>
        <strain evidence="2 3">HYN0046</strain>
    </source>
</reference>
<dbReference type="Proteomes" id="UP000253940">
    <property type="component" value="Chromosome"/>
</dbReference>
<dbReference type="GO" id="GO:0008757">
    <property type="term" value="F:S-adenosylmethionine-dependent methyltransferase activity"/>
    <property type="evidence" value="ECO:0007669"/>
    <property type="project" value="InterPro"/>
</dbReference>
<dbReference type="PANTHER" id="PTHR43591">
    <property type="entry name" value="METHYLTRANSFERASE"/>
    <property type="match status" value="1"/>
</dbReference>
<feature type="domain" description="Methyltransferase type 11" evidence="1">
    <location>
        <begin position="57"/>
        <end position="143"/>
    </location>
</feature>
<accession>A0A345P327</accession>
<dbReference type="InterPro" id="IPR013216">
    <property type="entry name" value="Methyltransf_11"/>
</dbReference>
<evidence type="ECO:0000313" key="3">
    <source>
        <dbReference type="Proteomes" id="UP000253940"/>
    </source>
</evidence>
<dbReference type="CDD" id="cd02440">
    <property type="entry name" value="AdoMet_MTases"/>
    <property type="match status" value="1"/>
</dbReference>
<dbReference type="AlphaFoldDB" id="A0A345P327"/>
<protein>
    <submittedName>
        <fullName evidence="2">Methyltransferase domain-containing protein</fullName>
    </submittedName>
</protein>
<dbReference type="GO" id="GO:0032259">
    <property type="term" value="P:methylation"/>
    <property type="evidence" value="ECO:0007669"/>
    <property type="project" value="UniProtKB-KW"/>
</dbReference>
<keyword evidence="2" id="KW-0808">Transferase</keyword>
<dbReference type="Pfam" id="PF08241">
    <property type="entry name" value="Methyltransf_11"/>
    <property type="match status" value="1"/>
</dbReference>
<dbReference type="OrthoDB" id="9760689at2"/>
<keyword evidence="3" id="KW-1185">Reference proteome</keyword>
<organism evidence="2 3">
    <name type="scientific">Aquirhabdus parva</name>
    <dbReference type="NCBI Taxonomy" id="2283318"/>
    <lineage>
        <taxon>Bacteria</taxon>
        <taxon>Pseudomonadati</taxon>
        <taxon>Pseudomonadota</taxon>
        <taxon>Gammaproteobacteria</taxon>
        <taxon>Moraxellales</taxon>
        <taxon>Moraxellaceae</taxon>
        <taxon>Aquirhabdus</taxon>
    </lineage>
</organism>
<keyword evidence="2" id="KW-0489">Methyltransferase</keyword>
<sequence>MSLIKSTVDEAVWQAFDHAAPSYDRVSVLQRQSADFLFQWMIAGDAFKFGSVFQWADIGTGTGALAKRLIEQQQQVFAIDQSPAMLAQLQSLVGIQTIQADMRDLPLLDGSMDHVVSHFALHWLEPSVLLELSRIVKSHGMLWLALPVLGSFATVSARYPQLPIFDFLAAEDWLQQVQSLDVELVSMTQKMWSQPFANLQELLHTLKLMGGHRLGRVREPVPPAQFRAWLRDHKPIALEYQVLYVQLRKR</sequence>
<dbReference type="SUPFAM" id="SSF53335">
    <property type="entry name" value="S-adenosyl-L-methionine-dependent methyltransferases"/>
    <property type="match status" value="1"/>
</dbReference>
<evidence type="ECO:0000313" key="2">
    <source>
        <dbReference type="EMBL" id="AXI01686.1"/>
    </source>
</evidence>